<dbReference type="GO" id="GO:0019243">
    <property type="term" value="P:methylglyoxal catabolic process to D-lactate via S-lactoyl-glutathione"/>
    <property type="evidence" value="ECO:0007669"/>
    <property type="project" value="UniProtKB-UniRule"/>
</dbReference>
<dbReference type="InterPro" id="IPR050110">
    <property type="entry name" value="Glyoxalase_II_hydrolase"/>
</dbReference>
<evidence type="ECO:0000313" key="9">
    <source>
        <dbReference type="EMBL" id="ROH91164.1"/>
    </source>
</evidence>
<keyword evidence="5 7" id="KW-0378">Hydrolase</keyword>
<feature type="binding site" evidence="7">
    <location>
        <position position="111"/>
    </location>
    <ligand>
        <name>Zn(2+)</name>
        <dbReference type="ChEBI" id="CHEBI:29105"/>
        <label>1</label>
    </ligand>
</feature>
<evidence type="ECO:0000259" key="8">
    <source>
        <dbReference type="SMART" id="SM00849"/>
    </source>
</evidence>
<comment type="cofactor">
    <cofactor evidence="7">
        <name>Zn(2+)</name>
        <dbReference type="ChEBI" id="CHEBI:29105"/>
    </cofactor>
    <text evidence="7">Binds 2 Zn(2+) ions per subunit.</text>
</comment>
<dbReference type="AlphaFoldDB" id="A0A3N0VES0"/>
<evidence type="ECO:0000256" key="6">
    <source>
        <dbReference type="ARBA" id="ARBA00022833"/>
    </source>
</evidence>
<dbReference type="InParanoid" id="A0A3N0VES0"/>
<comment type="catalytic activity">
    <reaction evidence="1 7">
        <text>an S-(2-hydroxyacyl)glutathione + H2O = a 2-hydroxy carboxylate + glutathione + H(+)</text>
        <dbReference type="Rhea" id="RHEA:21864"/>
        <dbReference type="ChEBI" id="CHEBI:15377"/>
        <dbReference type="ChEBI" id="CHEBI:15378"/>
        <dbReference type="ChEBI" id="CHEBI:57925"/>
        <dbReference type="ChEBI" id="CHEBI:58896"/>
        <dbReference type="ChEBI" id="CHEBI:71261"/>
        <dbReference type="EC" id="3.1.2.6"/>
    </reaction>
</comment>
<dbReference type="GO" id="GO:0046872">
    <property type="term" value="F:metal ion binding"/>
    <property type="evidence" value="ECO:0007669"/>
    <property type="project" value="UniProtKB-KW"/>
</dbReference>
<keyword evidence="4 7" id="KW-0479">Metal-binding</keyword>
<protein>
    <recommendedName>
        <fullName evidence="7">Hydroxyacylglutathione hydrolase</fullName>
        <ecNumber evidence="7">3.1.2.6</ecNumber>
    </recommendedName>
    <alternativeName>
        <fullName evidence="7">Glyoxalase II</fullName>
        <shortName evidence="7">Glx II</shortName>
    </alternativeName>
</protein>
<evidence type="ECO:0000256" key="1">
    <source>
        <dbReference type="ARBA" id="ARBA00001623"/>
    </source>
</evidence>
<dbReference type="FunCoup" id="A0A3N0VES0">
    <property type="interactions" value="390"/>
</dbReference>
<dbReference type="GO" id="GO:0004416">
    <property type="term" value="F:hydroxyacylglutathione hydrolase activity"/>
    <property type="evidence" value="ECO:0007669"/>
    <property type="project" value="UniProtKB-UniRule"/>
</dbReference>
<comment type="pathway">
    <text evidence="2 7">Secondary metabolite metabolism; methylglyoxal degradation; (R)-lactate from methylglyoxal: step 2/2.</text>
</comment>
<dbReference type="Pfam" id="PF00753">
    <property type="entry name" value="Lactamase_B"/>
    <property type="match status" value="1"/>
</dbReference>
<dbReference type="InterPro" id="IPR001279">
    <property type="entry name" value="Metallo-B-lactamas"/>
</dbReference>
<feature type="binding site" evidence="7">
    <location>
        <position position="128"/>
    </location>
    <ligand>
        <name>Zn(2+)</name>
        <dbReference type="ChEBI" id="CHEBI:29105"/>
        <label>2</label>
    </ligand>
</feature>
<dbReference type="InterPro" id="IPR032282">
    <property type="entry name" value="HAGH_C"/>
</dbReference>
<dbReference type="HAMAP" id="MF_01374">
    <property type="entry name" value="Glyoxalase_2"/>
    <property type="match status" value="1"/>
</dbReference>
<gene>
    <name evidence="7 9" type="primary">gloB</name>
    <name evidence="9" type="ORF">ED208_09415</name>
</gene>
<feature type="binding site" evidence="7">
    <location>
        <position position="128"/>
    </location>
    <ligand>
        <name>Zn(2+)</name>
        <dbReference type="ChEBI" id="CHEBI:29105"/>
        <label>1</label>
    </ligand>
</feature>
<dbReference type="Proteomes" id="UP000282106">
    <property type="component" value="Unassembled WGS sequence"/>
</dbReference>
<feature type="binding site" evidence="7">
    <location>
        <position position="166"/>
    </location>
    <ligand>
        <name>Zn(2+)</name>
        <dbReference type="ChEBI" id="CHEBI:29105"/>
        <label>2</label>
    </ligand>
</feature>
<keyword evidence="10" id="KW-1185">Reference proteome</keyword>
<feature type="binding site" evidence="7">
    <location>
        <position position="55"/>
    </location>
    <ligand>
        <name>Zn(2+)</name>
        <dbReference type="ChEBI" id="CHEBI:29105"/>
        <label>1</label>
    </ligand>
</feature>
<dbReference type="PANTHER" id="PTHR43705">
    <property type="entry name" value="HYDROXYACYLGLUTATHIONE HYDROLASE"/>
    <property type="match status" value="1"/>
</dbReference>
<dbReference type="SUPFAM" id="SSF56281">
    <property type="entry name" value="Metallo-hydrolase/oxidoreductase"/>
    <property type="match status" value="1"/>
</dbReference>
<feature type="domain" description="Metallo-beta-lactamase" evidence="8">
    <location>
        <begin position="12"/>
        <end position="166"/>
    </location>
</feature>
<dbReference type="SMART" id="SM00849">
    <property type="entry name" value="Lactamase_B"/>
    <property type="match status" value="1"/>
</dbReference>
<sequence>MGTISAIPAFEDNYIWAWRRGDEALIVDPGEAAPVLRWLQAQNLQLRHILLTHHHPDHIGGVAELVRHTGARVHGHGADRHRLPPLDEAVHEGDRLRLLGGEFGVLATPGHTLGHICYHGEGLLFCGDTLFSAGCGRMFEGQPAQYLASLQKLAALPDSLAVCCAHEYTLGNLAFAAQLSPQDQALAGELARVRTLRAEGLASLPSQLGWERRYNPFLRCEDADLAATLGCAGAEPAQVFAAMRKAKDGFRLS</sequence>
<feature type="binding site" evidence="7">
    <location>
        <position position="58"/>
    </location>
    <ligand>
        <name>Zn(2+)</name>
        <dbReference type="ChEBI" id="CHEBI:29105"/>
        <label>2</label>
    </ligand>
</feature>
<dbReference type="UniPathway" id="UPA00619">
    <property type="reaction ID" value="UER00676"/>
</dbReference>
<dbReference type="InterPro" id="IPR035680">
    <property type="entry name" value="Clx_II_MBL"/>
</dbReference>
<comment type="function">
    <text evidence="7">Thiolesterase that catalyzes the hydrolysis of S-D-lactoyl-glutathione to form glutathione and D-lactic acid.</text>
</comment>
<feature type="binding site" evidence="7">
    <location>
        <position position="57"/>
    </location>
    <ligand>
        <name>Zn(2+)</name>
        <dbReference type="ChEBI" id="CHEBI:29105"/>
        <label>2</label>
    </ligand>
</feature>
<evidence type="ECO:0000256" key="3">
    <source>
        <dbReference type="ARBA" id="ARBA00006759"/>
    </source>
</evidence>
<dbReference type="NCBIfam" id="TIGR03413">
    <property type="entry name" value="GSH_gloB"/>
    <property type="match status" value="1"/>
</dbReference>
<evidence type="ECO:0000256" key="2">
    <source>
        <dbReference type="ARBA" id="ARBA00004963"/>
    </source>
</evidence>
<dbReference type="Pfam" id="PF16123">
    <property type="entry name" value="HAGH_C"/>
    <property type="match status" value="1"/>
</dbReference>
<dbReference type="EC" id="3.1.2.6" evidence="7"/>
<keyword evidence="6 7" id="KW-0862">Zinc</keyword>
<proteinExistence type="inferred from homology"/>
<dbReference type="PIRSF" id="PIRSF005457">
    <property type="entry name" value="Glx"/>
    <property type="match status" value="1"/>
</dbReference>
<evidence type="ECO:0000256" key="7">
    <source>
        <dbReference type="HAMAP-Rule" id="MF_01374"/>
    </source>
</evidence>
<accession>A0A3N0VES0</accession>
<dbReference type="Gene3D" id="3.60.15.10">
    <property type="entry name" value="Ribonuclease Z/Hydroxyacylglutathione hydrolase-like"/>
    <property type="match status" value="1"/>
</dbReference>
<dbReference type="InterPro" id="IPR036866">
    <property type="entry name" value="RibonucZ/Hydroxyglut_hydro"/>
</dbReference>
<dbReference type="RefSeq" id="WP_123211619.1">
    <property type="nucleotide sequence ID" value="NZ_RJVO01000003.1"/>
</dbReference>
<organism evidence="9 10">
    <name type="scientific">Stagnimonas aquatica</name>
    <dbReference type="NCBI Taxonomy" id="2689987"/>
    <lineage>
        <taxon>Bacteria</taxon>
        <taxon>Pseudomonadati</taxon>
        <taxon>Pseudomonadota</taxon>
        <taxon>Gammaproteobacteria</taxon>
        <taxon>Nevskiales</taxon>
        <taxon>Nevskiaceae</taxon>
        <taxon>Stagnimonas</taxon>
    </lineage>
</organism>
<feature type="binding site" evidence="7">
    <location>
        <position position="53"/>
    </location>
    <ligand>
        <name>Zn(2+)</name>
        <dbReference type="ChEBI" id="CHEBI:29105"/>
        <label>1</label>
    </ligand>
</feature>
<dbReference type="EMBL" id="RJVO01000003">
    <property type="protein sequence ID" value="ROH91164.1"/>
    <property type="molecule type" value="Genomic_DNA"/>
</dbReference>
<dbReference type="PANTHER" id="PTHR43705:SF1">
    <property type="entry name" value="HYDROXYACYLGLUTATHIONE HYDROLASE GLOB"/>
    <property type="match status" value="1"/>
</dbReference>
<comment type="similarity">
    <text evidence="3 7">Belongs to the metallo-beta-lactamase superfamily. Glyoxalase II family.</text>
</comment>
<name>A0A3N0VES0_9GAMM</name>
<evidence type="ECO:0000256" key="5">
    <source>
        <dbReference type="ARBA" id="ARBA00022801"/>
    </source>
</evidence>
<dbReference type="InterPro" id="IPR017782">
    <property type="entry name" value="Hydroxyacylglutathione_Hdrlase"/>
</dbReference>
<comment type="caution">
    <text evidence="9">The sequence shown here is derived from an EMBL/GenBank/DDBJ whole genome shotgun (WGS) entry which is preliminary data.</text>
</comment>
<comment type="subunit">
    <text evidence="7">Monomer.</text>
</comment>
<dbReference type="CDD" id="cd07723">
    <property type="entry name" value="hydroxyacylglutathione_hydrolase_MBL-fold"/>
    <property type="match status" value="1"/>
</dbReference>
<evidence type="ECO:0000313" key="10">
    <source>
        <dbReference type="Proteomes" id="UP000282106"/>
    </source>
</evidence>
<reference evidence="9 10" key="1">
    <citation type="submission" date="2018-10" db="EMBL/GenBank/DDBJ databases">
        <authorList>
            <person name="Chen W.-M."/>
        </authorList>
    </citation>
    <scope>NUCLEOTIDE SEQUENCE [LARGE SCALE GENOMIC DNA]</scope>
    <source>
        <strain evidence="9 10">THS-13</strain>
    </source>
</reference>
<evidence type="ECO:0000256" key="4">
    <source>
        <dbReference type="ARBA" id="ARBA00022723"/>
    </source>
</evidence>